<feature type="compositionally biased region" description="Polar residues" evidence="7">
    <location>
        <begin position="530"/>
        <end position="539"/>
    </location>
</feature>
<dbReference type="RefSeq" id="XP_003675554.1">
    <property type="nucleotide sequence ID" value="XM_003675506.1"/>
</dbReference>
<dbReference type="FunCoup" id="G0VCH8">
    <property type="interactions" value="756"/>
</dbReference>
<dbReference type="GO" id="GO:0045944">
    <property type="term" value="P:positive regulation of transcription by RNA polymerase II"/>
    <property type="evidence" value="ECO:0007669"/>
    <property type="project" value="UniProtKB-ARBA"/>
</dbReference>
<keyword evidence="5" id="KW-0539">Nucleus</keyword>
<evidence type="ECO:0000256" key="1">
    <source>
        <dbReference type="ARBA" id="ARBA00004123"/>
    </source>
</evidence>
<keyword evidence="3" id="KW-0238">DNA-binding</keyword>
<evidence type="ECO:0000313" key="10">
    <source>
        <dbReference type="Proteomes" id="UP000001640"/>
    </source>
</evidence>
<feature type="region of interest" description="Disordered" evidence="7">
    <location>
        <begin position="99"/>
        <end position="181"/>
    </location>
</feature>
<dbReference type="GO" id="GO:0033554">
    <property type="term" value="P:cellular response to stress"/>
    <property type="evidence" value="ECO:0007669"/>
    <property type="project" value="UniProtKB-ARBA"/>
</dbReference>
<dbReference type="SMART" id="SM00432">
    <property type="entry name" value="MADS"/>
    <property type="match status" value="1"/>
</dbReference>
<dbReference type="PROSITE" id="PS50066">
    <property type="entry name" value="MADS_BOX_2"/>
    <property type="match status" value="1"/>
</dbReference>
<name>G0VCH8_NAUCA</name>
<comment type="subcellular location">
    <subcellularLocation>
        <location evidence="1">Nucleus</location>
    </subcellularLocation>
</comment>
<accession>G0VCH8</accession>
<feature type="region of interest" description="Disordered" evidence="7">
    <location>
        <begin position="363"/>
        <end position="398"/>
    </location>
</feature>
<reference evidence="9 10" key="1">
    <citation type="journal article" date="2011" name="Proc. Natl. Acad. Sci. U.S.A.">
        <title>Evolutionary erosion of yeast sex chromosomes by mating-type switching accidents.</title>
        <authorList>
            <person name="Gordon J.L."/>
            <person name="Armisen D."/>
            <person name="Proux-Wera E."/>
            <person name="Oheigeartaigh S.S."/>
            <person name="Byrne K.P."/>
            <person name="Wolfe K.H."/>
        </authorList>
    </citation>
    <scope>NUCLEOTIDE SEQUENCE [LARGE SCALE GENOMIC DNA]</scope>
    <source>
        <strain evidence="10">ATCC 76901 / BCRC 22586 / CBS 4309 / NBRC 1992 / NRRL Y-12630</strain>
    </source>
</reference>
<evidence type="ECO:0000313" key="9">
    <source>
        <dbReference type="EMBL" id="CCC69188.1"/>
    </source>
</evidence>
<dbReference type="KEGG" id="ncs:NCAS_0C01980"/>
<evidence type="ECO:0000256" key="5">
    <source>
        <dbReference type="ARBA" id="ARBA00023242"/>
    </source>
</evidence>
<keyword evidence="10" id="KW-1185">Reference proteome</keyword>
<dbReference type="GO" id="GO:0005634">
    <property type="term" value="C:nucleus"/>
    <property type="evidence" value="ECO:0007669"/>
    <property type="project" value="UniProtKB-SubCell"/>
</dbReference>
<dbReference type="GeneID" id="96902771"/>
<dbReference type="SUPFAM" id="SSF55455">
    <property type="entry name" value="SRF-like"/>
    <property type="match status" value="1"/>
</dbReference>
<feature type="region of interest" description="Disordered" evidence="7">
    <location>
        <begin position="516"/>
        <end position="554"/>
    </location>
</feature>
<dbReference type="GO" id="GO:0046983">
    <property type="term" value="F:protein dimerization activity"/>
    <property type="evidence" value="ECO:0007669"/>
    <property type="project" value="InterPro"/>
</dbReference>
<dbReference type="InParanoid" id="G0VCH8"/>
<feature type="domain" description="MADS-box" evidence="8">
    <location>
        <begin position="1"/>
        <end position="61"/>
    </location>
</feature>
<dbReference type="GO" id="GO:0043565">
    <property type="term" value="F:sequence-specific DNA binding"/>
    <property type="evidence" value="ECO:0007669"/>
    <property type="project" value="UniProtKB-ARBA"/>
</dbReference>
<evidence type="ECO:0000256" key="6">
    <source>
        <dbReference type="ARBA" id="ARBA00025805"/>
    </source>
</evidence>
<dbReference type="PROSITE" id="PS00350">
    <property type="entry name" value="MADS_BOX_1"/>
    <property type="match status" value="1"/>
</dbReference>
<feature type="compositionally biased region" description="Low complexity" evidence="7">
    <location>
        <begin position="364"/>
        <end position="395"/>
    </location>
</feature>
<dbReference type="FunFam" id="3.40.1810.10:FF:000013">
    <property type="entry name" value="Transcription factor, MADS-box"/>
    <property type="match status" value="1"/>
</dbReference>
<evidence type="ECO:0000256" key="2">
    <source>
        <dbReference type="ARBA" id="ARBA00023015"/>
    </source>
</evidence>
<dbReference type="Gene3D" id="3.40.1810.10">
    <property type="entry name" value="Transcription factor, MADS-box"/>
    <property type="match status" value="1"/>
</dbReference>
<dbReference type="Pfam" id="PF00319">
    <property type="entry name" value="SRF-TF"/>
    <property type="match status" value="1"/>
</dbReference>
<dbReference type="Proteomes" id="UP000001640">
    <property type="component" value="Chromosome 3"/>
</dbReference>
<dbReference type="InterPro" id="IPR050142">
    <property type="entry name" value="MADS-box/MEF2_TF"/>
</dbReference>
<sequence length="554" mass="61329">MGRRKIEIQPITDERNRTVTFIKRKAGLFKKAHELAVLCQVDVAVIILGSNNTFYEFSSVDADELLKYYKDDKTLTHDRKDPSSYGDYTMKPFISLNPKYLNKNKKGKNKEMPVKKAPSSEEEEEDDEEGDESQDDSVNTIKKMEKVMKFIPSSHKRSRSEQIGSTSSPKRIKSELPTLNPLQQHVQRQFQTLYHMTSNDSSPTSASAELPRFAKFQDNRSPIATATTATSNSTGNHEIEAELLPPLNSQKGNINSDTNTSRKVKPVIRPVLRVQIPTNNNSSSAPIYSEPSSSGSPGDQLVNDTMSPSKNTSSTTFQIGKDDNSKSMARTPNTAAYSFSNSLPPIFSATSAFPQYIATPLQPTANGNGNGNTMNTNNTSANGNNNNNNNQGSNNPSSYLLQRQSEITQQHQLQLQQHITHPTNTERMFSPTLQDGTPGPRTNTLPSKFVHDLMMPSPNVSMTMFQDWSMGPNSAKPGNHIQTTSNTATSYDVNGPTGLTPYISNQTPLGGRYFNFPNEITEDKKKENDSNGIRKQSIGTEKDLDIVDDGDTKK</sequence>
<feature type="compositionally biased region" description="Acidic residues" evidence="7">
    <location>
        <begin position="120"/>
        <end position="135"/>
    </location>
</feature>
<feature type="compositionally biased region" description="Polar residues" evidence="7">
    <location>
        <begin position="247"/>
        <end position="261"/>
    </location>
</feature>
<dbReference type="HOGENOM" id="CLU_022725_0_0_1"/>
<organism evidence="9 10">
    <name type="scientific">Naumovozyma castellii</name>
    <name type="common">Yeast</name>
    <name type="synonym">Saccharomyces castellii</name>
    <dbReference type="NCBI Taxonomy" id="27288"/>
    <lineage>
        <taxon>Eukaryota</taxon>
        <taxon>Fungi</taxon>
        <taxon>Dikarya</taxon>
        <taxon>Ascomycota</taxon>
        <taxon>Saccharomycotina</taxon>
        <taxon>Saccharomycetes</taxon>
        <taxon>Saccharomycetales</taxon>
        <taxon>Saccharomycetaceae</taxon>
        <taxon>Naumovozyma</taxon>
    </lineage>
</organism>
<dbReference type="STRING" id="1064592.G0VCH8"/>
<feature type="compositionally biased region" description="Low complexity" evidence="7">
    <location>
        <begin position="282"/>
        <end position="297"/>
    </location>
</feature>
<dbReference type="InterPro" id="IPR002100">
    <property type="entry name" value="TF_MADSbox"/>
</dbReference>
<reference key="2">
    <citation type="submission" date="2011-08" db="EMBL/GenBank/DDBJ databases">
        <title>Genome sequence of Naumovozyma castellii.</title>
        <authorList>
            <person name="Gordon J.L."/>
            <person name="Armisen D."/>
            <person name="Proux-Wera E."/>
            <person name="OhEigeartaigh S.S."/>
            <person name="Byrne K.P."/>
            <person name="Wolfe K.H."/>
        </authorList>
    </citation>
    <scope>NUCLEOTIDE SEQUENCE</scope>
    <source>
        <strain>Type strain:CBS 4309</strain>
    </source>
</reference>
<dbReference type="PRINTS" id="PR00404">
    <property type="entry name" value="MADSDOMAIN"/>
</dbReference>
<feature type="compositionally biased region" description="Basic and acidic residues" evidence="7">
    <location>
        <begin position="540"/>
        <end position="554"/>
    </location>
</feature>
<keyword evidence="4" id="KW-0804">Transcription</keyword>
<evidence type="ECO:0000256" key="3">
    <source>
        <dbReference type="ARBA" id="ARBA00023125"/>
    </source>
</evidence>
<evidence type="ECO:0000256" key="4">
    <source>
        <dbReference type="ARBA" id="ARBA00023163"/>
    </source>
</evidence>
<evidence type="ECO:0000259" key="8">
    <source>
        <dbReference type="PROSITE" id="PS50066"/>
    </source>
</evidence>
<feature type="region of interest" description="Disordered" evidence="7">
    <location>
        <begin position="214"/>
        <end position="329"/>
    </location>
</feature>
<keyword evidence="2" id="KW-0805">Transcription regulation</keyword>
<dbReference type="GO" id="GO:0008301">
    <property type="term" value="F:DNA binding, bending"/>
    <property type="evidence" value="ECO:0007669"/>
    <property type="project" value="UniProtKB-ARBA"/>
</dbReference>
<dbReference type="OrthoDB" id="1898716at2759"/>
<dbReference type="OMA" id="VQRQFHN"/>
<feature type="compositionally biased region" description="Polar residues" evidence="7">
    <location>
        <begin position="302"/>
        <end position="318"/>
    </location>
</feature>
<proteinExistence type="inferred from homology"/>
<evidence type="ECO:0000256" key="7">
    <source>
        <dbReference type="SAM" id="MobiDB-lite"/>
    </source>
</evidence>
<dbReference type="EMBL" id="HE576754">
    <property type="protein sequence ID" value="CCC69188.1"/>
    <property type="molecule type" value="Genomic_DNA"/>
</dbReference>
<protein>
    <recommendedName>
        <fullName evidence="8">MADS-box domain-containing protein</fullName>
    </recommendedName>
</protein>
<dbReference type="eggNOG" id="KOG0014">
    <property type="taxonomic scope" value="Eukaryota"/>
</dbReference>
<dbReference type="PANTHER" id="PTHR48019">
    <property type="entry name" value="SERUM RESPONSE FACTOR HOMOLOG"/>
    <property type="match status" value="1"/>
</dbReference>
<dbReference type="AlphaFoldDB" id="G0VCH8"/>
<comment type="similarity">
    <text evidence="6">Belongs to the MEF2 family.</text>
</comment>
<dbReference type="InterPro" id="IPR036879">
    <property type="entry name" value="TF_MADSbox_sf"/>
</dbReference>
<gene>
    <name evidence="9" type="primary">NCAS0C01980</name>
    <name evidence="9" type="ordered locus">NCAS_0C01980</name>
</gene>